<feature type="transmembrane region" description="Helical" evidence="1">
    <location>
        <begin position="90"/>
        <end position="112"/>
    </location>
</feature>
<feature type="transmembrane region" description="Helical" evidence="1">
    <location>
        <begin position="155"/>
        <end position="175"/>
    </location>
</feature>
<sequence length="344" mass="38147">MSSWGNLGRDTLLAENWEANATRQWGIPLHPLGELDAVSYVMQAQGNIMEMRTRTRGVFIQLLVNTLLAYMFAHNFTLAMRMAYRRPCILAGWYCLLQAVTGLLYTITVMLYAVSGGLSCRHGLWILGIEVAISSICINIALLQKAYLVHNHSKWLLVTGVILLLPQPLVVYFFWTSPAIMVPVVACLSYYPSYFPWIKLALDAPINVLFSVAFLVAVYRQHRLFGSAAWARLVSNGIQTMCIVVVSNIACMLAAVLEVFGLFSVIFMPLNWAITSMLLVHHCTSMRVASAGSHTPRTENAIQGFLQIKTVTSDLACSPVAFSCPEQHTPLGRSVGETGRRCVE</sequence>
<accession>A0A4V1IWY1</accession>
<organism evidence="2 3">
    <name type="scientific">Thamnocephalis sphaerospora</name>
    <dbReference type="NCBI Taxonomy" id="78915"/>
    <lineage>
        <taxon>Eukaryota</taxon>
        <taxon>Fungi</taxon>
        <taxon>Fungi incertae sedis</taxon>
        <taxon>Zoopagomycota</taxon>
        <taxon>Zoopagomycotina</taxon>
        <taxon>Zoopagomycetes</taxon>
        <taxon>Zoopagales</taxon>
        <taxon>Sigmoideomycetaceae</taxon>
        <taxon>Thamnocephalis</taxon>
    </lineage>
</organism>
<keyword evidence="1" id="KW-1133">Transmembrane helix</keyword>
<dbReference type="OrthoDB" id="2256270at2759"/>
<keyword evidence="3" id="KW-1185">Reference proteome</keyword>
<feature type="transmembrane region" description="Helical" evidence="1">
    <location>
        <begin position="195"/>
        <end position="218"/>
    </location>
</feature>
<feature type="transmembrane region" description="Helical" evidence="1">
    <location>
        <begin position="58"/>
        <end position="78"/>
    </location>
</feature>
<keyword evidence="1" id="KW-0812">Transmembrane</keyword>
<reference evidence="3" key="1">
    <citation type="journal article" date="2018" name="Nat. Microbiol.">
        <title>Leveraging single-cell genomics to expand the fungal tree of life.</title>
        <authorList>
            <person name="Ahrendt S.R."/>
            <person name="Quandt C.A."/>
            <person name="Ciobanu D."/>
            <person name="Clum A."/>
            <person name="Salamov A."/>
            <person name="Andreopoulos B."/>
            <person name="Cheng J.F."/>
            <person name="Woyke T."/>
            <person name="Pelin A."/>
            <person name="Henrissat B."/>
            <person name="Reynolds N.K."/>
            <person name="Benny G.L."/>
            <person name="Smith M.E."/>
            <person name="James T.Y."/>
            <person name="Grigoriev I.V."/>
        </authorList>
    </citation>
    <scope>NUCLEOTIDE SEQUENCE [LARGE SCALE GENOMIC DNA]</scope>
    <source>
        <strain evidence="3">RSA 1356</strain>
    </source>
</reference>
<proteinExistence type="predicted"/>
<dbReference type="EMBL" id="KZ992538">
    <property type="protein sequence ID" value="RKP09139.1"/>
    <property type="molecule type" value="Genomic_DNA"/>
</dbReference>
<evidence type="ECO:0000256" key="1">
    <source>
        <dbReference type="SAM" id="Phobius"/>
    </source>
</evidence>
<dbReference type="Proteomes" id="UP000271241">
    <property type="component" value="Unassembled WGS sequence"/>
</dbReference>
<keyword evidence="1" id="KW-0472">Membrane</keyword>
<gene>
    <name evidence="2" type="ORF">THASP1DRAFT_29061</name>
</gene>
<protein>
    <submittedName>
        <fullName evidence="2">Uncharacterized protein</fullName>
    </submittedName>
</protein>
<feature type="transmembrane region" description="Helical" evidence="1">
    <location>
        <begin position="230"/>
        <end position="255"/>
    </location>
</feature>
<evidence type="ECO:0000313" key="2">
    <source>
        <dbReference type="EMBL" id="RKP09139.1"/>
    </source>
</evidence>
<evidence type="ECO:0000313" key="3">
    <source>
        <dbReference type="Proteomes" id="UP000271241"/>
    </source>
</evidence>
<dbReference type="AlphaFoldDB" id="A0A4V1IWY1"/>
<feature type="transmembrane region" description="Helical" evidence="1">
    <location>
        <begin position="261"/>
        <end position="280"/>
    </location>
</feature>
<name>A0A4V1IWY1_9FUNG</name>
<feature type="transmembrane region" description="Helical" evidence="1">
    <location>
        <begin position="124"/>
        <end position="143"/>
    </location>
</feature>